<keyword evidence="4" id="KW-1185">Reference proteome</keyword>
<dbReference type="InterPro" id="IPR055170">
    <property type="entry name" value="GFO_IDH_MocA-like_dom"/>
</dbReference>
<dbReference type="Proteomes" id="UP000247763">
    <property type="component" value="Chromosome"/>
</dbReference>
<accession>A0A2Z3HX92</accession>
<reference evidence="4" key="1">
    <citation type="submission" date="2018-05" db="EMBL/GenBank/DDBJ databases">
        <title>Genome sequencing of Phenylobacterium sp. HYN0004.</title>
        <authorList>
            <person name="Yi H."/>
            <person name="Baek C."/>
        </authorList>
    </citation>
    <scope>NUCLEOTIDE SEQUENCE [LARGE SCALE GENOMIC DNA]</scope>
    <source>
        <strain evidence="4">HYN0004</strain>
    </source>
</reference>
<dbReference type="Gene3D" id="3.40.50.720">
    <property type="entry name" value="NAD(P)-binding Rossmann-like Domain"/>
    <property type="match status" value="1"/>
</dbReference>
<dbReference type="SUPFAM" id="SSF51735">
    <property type="entry name" value="NAD(P)-binding Rossmann-fold domains"/>
    <property type="match status" value="1"/>
</dbReference>
<evidence type="ECO:0000259" key="2">
    <source>
        <dbReference type="Pfam" id="PF22725"/>
    </source>
</evidence>
<feature type="domain" description="GFO/IDH/MocA-like oxidoreductase" evidence="2">
    <location>
        <begin position="135"/>
        <end position="263"/>
    </location>
</feature>
<dbReference type="Pfam" id="PF01408">
    <property type="entry name" value="GFO_IDH_MocA"/>
    <property type="match status" value="1"/>
</dbReference>
<dbReference type="AlphaFoldDB" id="A0A2Z3HX92"/>
<name>A0A2Z3HX92_9CAUL</name>
<dbReference type="PANTHER" id="PTHR43708">
    <property type="entry name" value="CONSERVED EXPRESSED OXIDOREDUCTASE (EUROFUNG)"/>
    <property type="match status" value="1"/>
</dbReference>
<dbReference type="PANTHER" id="PTHR43708:SF3">
    <property type="entry name" value="OXIDOREDUCTASE"/>
    <property type="match status" value="1"/>
</dbReference>
<evidence type="ECO:0000313" key="4">
    <source>
        <dbReference type="Proteomes" id="UP000247763"/>
    </source>
</evidence>
<dbReference type="KEGG" id="phb:HYN04_12585"/>
<proteinExistence type="predicted"/>
<evidence type="ECO:0000259" key="1">
    <source>
        <dbReference type="Pfam" id="PF01408"/>
    </source>
</evidence>
<protein>
    <submittedName>
        <fullName evidence="3">Oxidoreductase</fullName>
    </submittedName>
</protein>
<organism evidence="3 4">
    <name type="scientific">Phenylobacterium parvum</name>
    <dbReference type="NCBI Taxonomy" id="2201350"/>
    <lineage>
        <taxon>Bacteria</taxon>
        <taxon>Pseudomonadati</taxon>
        <taxon>Pseudomonadota</taxon>
        <taxon>Alphaproteobacteria</taxon>
        <taxon>Caulobacterales</taxon>
        <taxon>Caulobacteraceae</taxon>
        <taxon>Phenylobacterium</taxon>
    </lineage>
</organism>
<dbReference type="Gene3D" id="3.30.360.10">
    <property type="entry name" value="Dihydrodipicolinate Reductase, domain 2"/>
    <property type="match status" value="1"/>
</dbReference>
<dbReference type="GO" id="GO:0000166">
    <property type="term" value="F:nucleotide binding"/>
    <property type="evidence" value="ECO:0007669"/>
    <property type="project" value="InterPro"/>
</dbReference>
<evidence type="ECO:0000313" key="3">
    <source>
        <dbReference type="EMBL" id="AWM78866.1"/>
    </source>
</evidence>
<dbReference type="Pfam" id="PF22725">
    <property type="entry name" value="GFO_IDH_MocA_C3"/>
    <property type="match status" value="1"/>
</dbReference>
<dbReference type="InterPro" id="IPR000683">
    <property type="entry name" value="Gfo/Idh/MocA-like_OxRdtase_N"/>
</dbReference>
<dbReference type="InterPro" id="IPR051317">
    <property type="entry name" value="Gfo/Idh/MocA_oxidoreduct"/>
</dbReference>
<sequence>MVGGGEGAFIGAVHRMAARLDDRWTLVAGAFSSDPERSRAFGLGLGLDPDRSYGDFAEMARAEAARPDGIDAVAIVTPNAAHFAPARAFLEAGVAVICDKPLTTGPAEAKALSDLVARTGLPFVLTHNYSGYPMVRHARDLVARGVLGPIRVVQAEYAQDWLARDLPGNRQADWRGDPDKAGPGGALGDIATHAFHLAAFVTGETPSAVSAETSRFVAGRRLDDDVQARLRWAGGARGQLWASQVAIGASNGLRLRVIGADAALDWSQEEPDYLRFARLGEAPQVLRRGGPGLSPAAEGATRLPAGHPEGYLEGFAQIYADAADLLLAHRAGQAPPDRLSGLPGVREGVEGVAFITAAVRSAAADGAWISLSEEAA</sequence>
<feature type="domain" description="Gfo/Idh/MocA-like oxidoreductase N-terminal" evidence="1">
    <location>
        <begin position="7"/>
        <end position="123"/>
    </location>
</feature>
<dbReference type="SUPFAM" id="SSF55347">
    <property type="entry name" value="Glyceraldehyde-3-phosphate dehydrogenase-like, C-terminal domain"/>
    <property type="match status" value="1"/>
</dbReference>
<dbReference type="EMBL" id="CP029479">
    <property type="protein sequence ID" value="AWM78866.1"/>
    <property type="molecule type" value="Genomic_DNA"/>
</dbReference>
<dbReference type="OrthoDB" id="9815825at2"/>
<dbReference type="InterPro" id="IPR036291">
    <property type="entry name" value="NAD(P)-bd_dom_sf"/>
</dbReference>
<gene>
    <name evidence="3" type="ORF">HYN04_12585</name>
</gene>